<comment type="subcellular location">
    <subcellularLocation>
        <location evidence="1">Membrane</location>
        <topology evidence="1">Multi-pass membrane protein</topology>
    </subcellularLocation>
</comment>
<feature type="transmembrane region" description="Helical" evidence="6">
    <location>
        <begin position="80"/>
        <end position="100"/>
    </location>
</feature>
<dbReference type="Pfam" id="PF03073">
    <property type="entry name" value="TspO_MBR"/>
    <property type="match status" value="1"/>
</dbReference>
<dbReference type="InterPro" id="IPR038330">
    <property type="entry name" value="TspO/MBR-related_sf"/>
</dbReference>
<dbReference type="PANTHER" id="PTHR10057">
    <property type="entry name" value="PERIPHERAL-TYPE BENZODIAZEPINE RECEPTOR"/>
    <property type="match status" value="1"/>
</dbReference>
<dbReference type="GO" id="GO:0033013">
    <property type="term" value="P:tetrapyrrole metabolic process"/>
    <property type="evidence" value="ECO:0007669"/>
    <property type="project" value="UniProtKB-ARBA"/>
</dbReference>
<name>A0A191UGL5_9BURK</name>
<dbReference type="STRING" id="1743168.A8O14_08480"/>
<dbReference type="Gene3D" id="1.20.1260.100">
    <property type="entry name" value="TspO/MBR protein"/>
    <property type="match status" value="1"/>
</dbReference>
<dbReference type="FunFam" id="1.20.1260.100:FF:000001">
    <property type="entry name" value="translocator protein 2"/>
    <property type="match status" value="1"/>
</dbReference>
<sequence length="161" mass="18746">MKIFFQHKYLLLIAIWMVGTSVMGGLATEIGPWYFSLKQPGWKPPDWAFGVIWTIIFVLSAIAWMIAFNSNPSPSQKNKIITLFFLNGFLNVLWSVFYFRMHHPDWSLIEACFLWGSVLEIILVMWPIRKLAALLMVPYLIWVSIAMRLNWETMVLNPGAY</sequence>
<dbReference type="GO" id="GO:0016020">
    <property type="term" value="C:membrane"/>
    <property type="evidence" value="ECO:0007669"/>
    <property type="project" value="UniProtKB-SubCell"/>
</dbReference>
<dbReference type="CDD" id="cd15904">
    <property type="entry name" value="TSPO_MBR"/>
    <property type="match status" value="1"/>
</dbReference>
<evidence type="ECO:0000256" key="6">
    <source>
        <dbReference type="SAM" id="Phobius"/>
    </source>
</evidence>
<feature type="transmembrane region" description="Helical" evidence="6">
    <location>
        <begin position="9"/>
        <end position="27"/>
    </location>
</feature>
<evidence type="ECO:0000256" key="4">
    <source>
        <dbReference type="ARBA" id="ARBA00022989"/>
    </source>
</evidence>
<protein>
    <recommendedName>
        <fullName evidence="9">TspO protein</fullName>
    </recommendedName>
</protein>
<accession>A0A191UGL5</accession>
<dbReference type="PANTHER" id="PTHR10057:SF0">
    <property type="entry name" value="TRANSLOCATOR PROTEIN"/>
    <property type="match status" value="1"/>
</dbReference>
<dbReference type="RefSeq" id="WP_068949114.1">
    <property type="nucleotide sequence ID" value="NZ_CP015922.1"/>
</dbReference>
<dbReference type="OrthoDB" id="9795496at2"/>
<gene>
    <name evidence="7" type="ORF">A8O14_08480</name>
</gene>
<keyword evidence="8" id="KW-1185">Reference proteome</keyword>
<evidence type="ECO:0000313" key="8">
    <source>
        <dbReference type="Proteomes" id="UP000078463"/>
    </source>
</evidence>
<reference evidence="8" key="1">
    <citation type="submission" date="2016-05" db="EMBL/GenBank/DDBJ databases">
        <title>Polynucleobacter sp. QLW-P1FAT50C-4 genome.</title>
        <authorList>
            <person name="Hahn M.W."/>
        </authorList>
    </citation>
    <scope>NUCLEOTIDE SEQUENCE [LARGE SCALE GENOMIC DNA]</scope>
    <source>
        <strain evidence="8">QLW-P1FAT50C-4</strain>
    </source>
</reference>
<evidence type="ECO:0000256" key="1">
    <source>
        <dbReference type="ARBA" id="ARBA00004141"/>
    </source>
</evidence>
<keyword evidence="3 6" id="KW-0812">Transmembrane</keyword>
<dbReference type="PIRSF" id="PIRSF005859">
    <property type="entry name" value="PBR"/>
    <property type="match status" value="1"/>
</dbReference>
<dbReference type="Proteomes" id="UP000078463">
    <property type="component" value="Chromosome"/>
</dbReference>
<evidence type="ECO:0000256" key="3">
    <source>
        <dbReference type="ARBA" id="ARBA00022692"/>
    </source>
</evidence>
<evidence type="ECO:0000256" key="2">
    <source>
        <dbReference type="ARBA" id="ARBA00007524"/>
    </source>
</evidence>
<evidence type="ECO:0000313" key="7">
    <source>
        <dbReference type="EMBL" id="ANJ00108.1"/>
    </source>
</evidence>
<evidence type="ECO:0000256" key="5">
    <source>
        <dbReference type="ARBA" id="ARBA00023136"/>
    </source>
</evidence>
<dbReference type="EMBL" id="CP015922">
    <property type="protein sequence ID" value="ANJ00108.1"/>
    <property type="molecule type" value="Genomic_DNA"/>
</dbReference>
<comment type="similarity">
    <text evidence="2">Belongs to the TspO/BZRP family.</text>
</comment>
<evidence type="ECO:0008006" key="9">
    <source>
        <dbReference type="Google" id="ProtNLM"/>
    </source>
</evidence>
<dbReference type="KEGG" id="pwu:A8O14_08480"/>
<dbReference type="InterPro" id="IPR004307">
    <property type="entry name" value="TspO_MBR"/>
</dbReference>
<feature type="transmembrane region" description="Helical" evidence="6">
    <location>
        <begin position="47"/>
        <end position="68"/>
    </location>
</feature>
<proteinExistence type="inferred from homology"/>
<dbReference type="AlphaFoldDB" id="A0A191UGL5"/>
<keyword evidence="4 6" id="KW-1133">Transmembrane helix</keyword>
<organism evidence="7 8">
    <name type="scientific">Polynucleobacter wuianus</name>
    <dbReference type="NCBI Taxonomy" id="1743168"/>
    <lineage>
        <taxon>Bacteria</taxon>
        <taxon>Pseudomonadati</taxon>
        <taxon>Pseudomonadota</taxon>
        <taxon>Betaproteobacteria</taxon>
        <taxon>Burkholderiales</taxon>
        <taxon>Burkholderiaceae</taxon>
        <taxon>Polynucleobacter</taxon>
    </lineage>
</organism>
<keyword evidence="5 6" id="KW-0472">Membrane</keyword>
<feature type="transmembrane region" description="Helical" evidence="6">
    <location>
        <begin position="131"/>
        <end position="151"/>
    </location>
</feature>